<organism evidence="1 2">
    <name type="scientific">Sphingobacterium siyangense</name>
    <dbReference type="NCBI Taxonomy" id="459529"/>
    <lineage>
        <taxon>Bacteria</taxon>
        <taxon>Pseudomonadati</taxon>
        <taxon>Bacteroidota</taxon>
        <taxon>Sphingobacteriia</taxon>
        <taxon>Sphingobacteriales</taxon>
        <taxon>Sphingobacteriaceae</taxon>
        <taxon>Sphingobacterium</taxon>
    </lineage>
</organism>
<name>A0A420FDJ1_9SPHI</name>
<proteinExistence type="predicted"/>
<dbReference type="Gene3D" id="2.40.128.370">
    <property type="match status" value="1"/>
</dbReference>
<dbReference type="EMBL" id="MCAQ01000029">
    <property type="protein sequence ID" value="RKF31030.1"/>
    <property type="molecule type" value="Genomic_DNA"/>
</dbReference>
<evidence type="ECO:0000313" key="1">
    <source>
        <dbReference type="EMBL" id="RKF31030.1"/>
    </source>
</evidence>
<keyword evidence="2" id="KW-1185">Reference proteome</keyword>
<protein>
    <recommendedName>
        <fullName evidence="3">Lipocalin-like domain-containing protein</fullName>
    </recommendedName>
</protein>
<reference evidence="1 2" key="1">
    <citation type="submission" date="2016-07" db="EMBL/GenBank/DDBJ databases">
        <title>Genome analysis of Sphingobacterium siyangense T12B17.</title>
        <authorList>
            <person name="Xu D."/>
            <person name="Su Y."/>
            <person name="Zheng S."/>
        </authorList>
    </citation>
    <scope>NUCLEOTIDE SEQUENCE [LARGE SCALE GENOMIC DNA]</scope>
    <source>
        <strain evidence="1 2">T12B17</strain>
    </source>
</reference>
<dbReference type="AlphaFoldDB" id="A0A420FDJ1"/>
<dbReference type="Proteomes" id="UP000286402">
    <property type="component" value="Unassembled WGS sequence"/>
</dbReference>
<dbReference type="PROSITE" id="PS51257">
    <property type="entry name" value="PROKAR_LIPOPROTEIN"/>
    <property type="match status" value="1"/>
</dbReference>
<comment type="caution">
    <text evidence="1">The sequence shown here is derived from an EMBL/GenBank/DDBJ whole genome shotgun (WGS) entry which is preliminary data.</text>
</comment>
<evidence type="ECO:0000313" key="2">
    <source>
        <dbReference type="Proteomes" id="UP000286402"/>
    </source>
</evidence>
<evidence type="ECO:0008006" key="3">
    <source>
        <dbReference type="Google" id="ProtNLM"/>
    </source>
</evidence>
<sequence>MKINYRILFPAIIIVVLSSCKKDEKIAIDNLIGKWTVANDDPKMAVDGSVTYKFNSDMTCIKNIYDALSNRDTAIYRTYVLSNDKTLVTLYDERKIYTEQYLIKKLNTKEMKWENASPNDGNENKMLVRSNDQ</sequence>
<gene>
    <name evidence="1" type="ORF">BCY89_19115</name>
</gene>
<dbReference type="RefSeq" id="WP_120336457.1">
    <property type="nucleotide sequence ID" value="NZ_CP070350.1"/>
</dbReference>
<accession>A0A420FDJ1</accession>